<proteinExistence type="inferred from homology"/>
<dbReference type="GO" id="GO:0006388">
    <property type="term" value="P:tRNA splicing, via endonucleolytic cleavage and ligation"/>
    <property type="evidence" value="ECO:0007669"/>
    <property type="project" value="InterPro"/>
</dbReference>
<dbReference type="GO" id="GO:0004519">
    <property type="term" value="F:endonuclease activity"/>
    <property type="evidence" value="ECO:0007669"/>
    <property type="project" value="UniProtKB-KW"/>
</dbReference>
<comment type="similarity">
    <text evidence="1">Belongs to the SEN15 family.</text>
</comment>
<dbReference type="InterPro" id="IPR018593">
    <property type="entry name" value="tRNA-endonuc_su_Sen15"/>
</dbReference>
<evidence type="ECO:0000313" key="4">
    <source>
        <dbReference type="EMBL" id="KAF9466225.1"/>
    </source>
</evidence>
<evidence type="ECO:0000256" key="2">
    <source>
        <dbReference type="ARBA" id="ARBA00022694"/>
    </source>
</evidence>
<dbReference type="InterPro" id="IPR011856">
    <property type="entry name" value="tRNA_endonuc-like_dom_sf"/>
</dbReference>
<feature type="domain" description="tRNA-splicing endonuclease subunit Sen15" evidence="3">
    <location>
        <begin position="26"/>
        <end position="116"/>
    </location>
</feature>
<dbReference type="SUPFAM" id="SSF53032">
    <property type="entry name" value="tRNA-intron endonuclease catalytic domain-like"/>
    <property type="match status" value="1"/>
</dbReference>
<dbReference type="EMBL" id="MU150242">
    <property type="protein sequence ID" value="KAF9466225.1"/>
    <property type="molecule type" value="Genomic_DNA"/>
</dbReference>
<accession>A0A9P6CLD7</accession>
<dbReference type="PANTHER" id="PTHR28582:SF1">
    <property type="entry name" value="TRNA-SPLICING ENDONUCLEASE SUBUNIT SEN15"/>
    <property type="match status" value="1"/>
</dbReference>
<dbReference type="Proteomes" id="UP000807353">
    <property type="component" value="Unassembled WGS sequence"/>
</dbReference>
<dbReference type="Pfam" id="PF09631">
    <property type="entry name" value="Sen15"/>
    <property type="match status" value="1"/>
</dbReference>
<evidence type="ECO:0000256" key="1">
    <source>
        <dbReference type="ARBA" id="ARBA00006091"/>
    </source>
</evidence>
<dbReference type="GO" id="GO:0005634">
    <property type="term" value="C:nucleus"/>
    <property type="evidence" value="ECO:0007669"/>
    <property type="project" value="UniProtKB-ARBA"/>
</dbReference>
<dbReference type="AlphaFoldDB" id="A0A9P6CLD7"/>
<protein>
    <submittedName>
        <fullName evidence="4">tRNA intron endonuclease</fullName>
    </submittedName>
</protein>
<keyword evidence="4" id="KW-0540">Nuclease</keyword>
<dbReference type="PANTHER" id="PTHR28582">
    <property type="entry name" value="TRNA-SPLICING ENDONUCLEASE SUBUNIT SEN15"/>
    <property type="match status" value="1"/>
</dbReference>
<reference evidence="4" key="1">
    <citation type="submission" date="2020-11" db="EMBL/GenBank/DDBJ databases">
        <authorList>
            <consortium name="DOE Joint Genome Institute"/>
            <person name="Ahrendt S."/>
            <person name="Riley R."/>
            <person name="Andreopoulos W."/>
            <person name="Labutti K."/>
            <person name="Pangilinan J."/>
            <person name="Ruiz-Duenas F.J."/>
            <person name="Barrasa J.M."/>
            <person name="Sanchez-Garcia M."/>
            <person name="Camarero S."/>
            <person name="Miyauchi S."/>
            <person name="Serrano A."/>
            <person name="Linde D."/>
            <person name="Babiker R."/>
            <person name="Drula E."/>
            <person name="Ayuso-Fernandez I."/>
            <person name="Pacheco R."/>
            <person name="Padilla G."/>
            <person name="Ferreira P."/>
            <person name="Barriuso J."/>
            <person name="Kellner H."/>
            <person name="Castanera R."/>
            <person name="Alfaro M."/>
            <person name="Ramirez L."/>
            <person name="Pisabarro A.G."/>
            <person name="Kuo A."/>
            <person name="Tritt A."/>
            <person name="Lipzen A."/>
            <person name="He G."/>
            <person name="Yan M."/>
            <person name="Ng V."/>
            <person name="Cullen D."/>
            <person name="Martin F."/>
            <person name="Rosso M.-N."/>
            <person name="Henrissat B."/>
            <person name="Hibbett D."/>
            <person name="Martinez A.T."/>
            <person name="Grigoriev I.V."/>
        </authorList>
    </citation>
    <scope>NUCLEOTIDE SEQUENCE</scope>
    <source>
        <strain evidence="4">CBS 247.69</strain>
    </source>
</reference>
<dbReference type="InterPro" id="IPR036167">
    <property type="entry name" value="tRNA_intron_Endo_cat-like_sf"/>
</dbReference>
<dbReference type="OrthoDB" id="10002170at2759"/>
<keyword evidence="4" id="KW-0255">Endonuclease</keyword>
<gene>
    <name evidence="4" type="ORF">BDZ94DRAFT_1280902</name>
</gene>
<keyword evidence="5" id="KW-1185">Reference proteome</keyword>
<organism evidence="4 5">
    <name type="scientific">Collybia nuda</name>
    <dbReference type="NCBI Taxonomy" id="64659"/>
    <lineage>
        <taxon>Eukaryota</taxon>
        <taxon>Fungi</taxon>
        <taxon>Dikarya</taxon>
        <taxon>Basidiomycota</taxon>
        <taxon>Agaricomycotina</taxon>
        <taxon>Agaricomycetes</taxon>
        <taxon>Agaricomycetidae</taxon>
        <taxon>Agaricales</taxon>
        <taxon>Tricholomatineae</taxon>
        <taxon>Clitocybaceae</taxon>
        <taxon>Collybia</taxon>
    </lineage>
</organism>
<keyword evidence="2" id="KW-0819">tRNA processing</keyword>
<sequence>METHPSYPKLSTIISKYPHGAGCLFQTYNDILFAQQWSDVEVVDLEGCSRGAITGRKPQSEITLHVVPCTLSETISFAWLTNAFKLLSNPPEIYLAITSEDASIVYYKISAGIVKPPV</sequence>
<evidence type="ECO:0000259" key="3">
    <source>
        <dbReference type="Pfam" id="PF09631"/>
    </source>
</evidence>
<comment type="caution">
    <text evidence="4">The sequence shown here is derived from an EMBL/GenBank/DDBJ whole genome shotgun (WGS) entry which is preliminary data.</text>
</comment>
<dbReference type="Gene3D" id="3.40.1350.10">
    <property type="match status" value="1"/>
</dbReference>
<keyword evidence="4" id="KW-0378">Hydrolase</keyword>
<dbReference type="GO" id="GO:0003676">
    <property type="term" value="F:nucleic acid binding"/>
    <property type="evidence" value="ECO:0007669"/>
    <property type="project" value="InterPro"/>
</dbReference>
<name>A0A9P6CLD7_9AGAR</name>
<evidence type="ECO:0000313" key="5">
    <source>
        <dbReference type="Proteomes" id="UP000807353"/>
    </source>
</evidence>